<reference evidence="1 2" key="1">
    <citation type="submission" date="2021-03" db="EMBL/GenBank/DDBJ databases">
        <title>Genomic Encyclopedia of Type Strains, Phase IV (KMG-IV): sequencing the most valuable type-strain genomes for metagenomic binning, comparative biology and taxonomic classification.</title>
        <authorList>
            <person name="Goeker M."/>
        </authorList>
    </citation>
    <scope>NUCLEOTIDE SEQUENCE [LARGE SCALE GENOMIC DNA]</scope>
    <source>
        <strain evidence="1 2">DSM 28650</strain>
    </source>
</reference>
<name>A0ABS4KAI6_9CLOT</name>
<dbReference type="EMBL" id="JAGGLL010000064">
    <property type="protein sequence ID" value="MBP2024360.1"/>
    <property type="molecule type" value="Genomic_DNA"/>
</dbReference>
<organism evidence="1 2">
    <name type="scientific">Clostridium punense</name>
    <dbReference type="NCBI Taxonomy" id="1054297"/>
    <lineage>
        <taxon>Bacteria</taxon>
        <taxon>Bacillati</taxon>
        <taxon>Bacillota</taxon>
        <taxon>Clostridia</taxon>
        <taxon>Eubacteriales</taxon>
        <taxon>Clostridiaceae</taxon>
        <taxon>Clostridium</taxon>
    </lineage>
</organism>
<accession>A0ABS4KAI6</accession>
<dbReference type="RefSeq" id="WP_021285694.1">
    <property type="nucleotide sequence ID" value="NZ_JAGGLL010000064.1"/>
</dbReference>
<comment type="caution">
    <text evidence="1">The sequence shown here is derived from an EMBL/GenBank/DDBJ whole genome shotgun (WGS) entry which is preliminary data.</text>
</comment>
<evidence type="ECO:0000313" key="1">
    <source>
        <dbReference type="EMBL" id="MBP2024360.1"/>
    </source>
</evidence>
<proteinExistence type="predicted"/>
<sequence>MASKVTKQDLFHAKEFLKLKDLYNVEDLDIILNHCVKNNIFKIENIKSVIKDKYLELIIEHEKIQLSLQKNSENKHIIRNEKDVVKHLAYYGKGNNYDS</sequence>
<protein>
    <submittedName>
        <fullName evidence="1">Uncharacterized protein</fullName>
    </submittedName>
</protein>
<dbReference type="Proteomes" id="UP001519308">
    <property type="component" value="Unassembled WGS sequence"/>
</dbReference>
<evidence type="ECO:0000313" key="2">
    <source>
        <dbReference type="Proteomes" id="UP001519308"/>
    </source>
</evidence>
<gene>
    <name evidence="1" type="ORF">J2Z44_004228</name>
</gene>
<keyword evidence="2" id="KW-1185">Reference proteome</keyword>